<feature type="compositionally biased region" description="Basic residues" evidence="1">
    <location>
        <begin position="697"/>
        <end position="710"/>
    </location>
</feature>
<dbReference type="Pfam" id="PF13195">
    <property type="entry name" value="DUF4011"/>
    <property type="match status" value="1"/>
</dbReference>
<feature type="region of interest" description="Disordered" evidence="1">
    <location>
        <begin position="641"/>
        <end position="942"/>
    </location>
</feature>
<feature type="compositionally biased region" description="Basic residues" evidence="1">
    <location>
        <begin position="866"/>
        <end position="878"/>
    </location>
</feature>
<dbReference type="InterPro" id="IPR025103">
    <property type="entry name" value="DUF4011"/>
</dbReference>
<feature type="compositionally biased region" description="Low complexity" evidence="1">
    <location>
        <begin position="918"/>
        <end position="932"/>
    </location>
</feature>
<feature type="compositionally biased region" description="Basic residues" evidence="1">
    <location>
        <begin position="745"/>
        <end position="757"/>
    </location>
</feature>
<name>A0A0A0B6W0_9CELL</name>
<feature type="compositionally biased region" description="Basic residues" evidence="1">
    <location>
        <begin position="666"/>
        <end position="685"/>
    </location>
</feature>
<keyword evidence="3" id="KW-1185">Reference proteome</keyword>
<organism evidence="2 3">
    <name type="scientific">Cellulomonas cellasea DSM 20118</name>
    <dbReference type="NCBI Taxonomy" id="1408250"/>
    <lineage>
        <taxon>Bacteria</taxon>
        <taxon>Bacillati</taxon>
        <taxon>Actinomycetota</taxon>
        <taxon>Actinomycetes</taxon>
        <taxon>Micrococcales</taxon>
        <taxon>Cellulomonadaceae</taxon>
        <taxon>Cellulomonas</taxon>
    </lineage>
</organism>
<feature type="compositionally biased region" description="Basic residues" evidence="1">
    <location>
        <begin position="793"/>
        <end position="811"/>
    </location>
</feature>
<dbReference type="Proteomes" id="UP000029833">
    <property type="component" value="Unassembled WGS sequence"/>
</dbReference>
<feature type="compositionally biased region" description="Low complexity" evidence="1">
    <location>
        <begin position="853"/>
        <end position="865"/>
    </location>
</feature>
<dbReference type="STRING" id="1408250.Q760_16440"/>
<dbReference type="RefSeq" id="WP_034630656.1">
    <property type="nucleotide sequence ID" value="NZ_AXNT01000075.1"/>
</dbReference>
<feature type="compositionally biased region" description="Low complexity" evidence="1">
    <location>
        <begin position="881"/>
        <end position="902"/>
    </location>
</feature>
<proteinExistence type="predicted"/>
<feature type="compositionally biased region" description="Low complexity" evidence="1">
    <location>
        <begin position="1"/>
        <end position="19"/>
    </location>
</feature>
<sequence length="942" mass="101668">MPDESSPSTPPATSTSRPADTVRRAATTVEVDAAPVLSYPMAHNRLPVVSRIAVHHTGPAVRGAVVQVEVRDVEGRVGTPWEQLVDLETDAQTVLTDVDLRLDPAAVLQIEEQRPAQVVVQVLGEGDLLAERTVHVDLLAPRQWLAVPPVLAMELLAAFVMPNHPAVGALVDEACVLLAERTGDASTAGYQQGPERVDATVATVLDAMTARGIRYSEPPASWSDVGQKVRTPEEVLDGRVGTCLDTVVTMAAALEHVGVRPLLWLVEGHAFLGYWREEAALAAIAQREVPDVAAVVNLVDLGLVRLVETTLVTARGTGEGATGAARSGPVTAAQAHDAAYTRWLTGDLARVLGVVDVWRARRAGVLPLPAHTRAADGTVTITEYRPGEDRTTVPQPVAVDADVRPAAAGTLGRAPVPPRVAQWKNSLLDLSLRNRLIHFTPRSGIPLAVPAGGLGSVEDALHDGRAVHLLPADQLDEVEVARGVTAGRELPAEQRAELFARRQALYTDLPAAGYATRLRGLAYKARTVVEETGANNLYLASGSLVWTLDGRELRSPLVLTPVRLVTRSREQAYRLELDETGASTPNYCLLEKLRQVHGLTVPGLAEPALDGAGIDVDAALLALRTALATEGLGYRVEETARRRRHGSVLARPARQGQQAVRGPRAGPHRARAHRRGRRRGARRRARDPARRAPGPRPLRRAPARAQRRRAVVLLRPHEPPRADRRRGPAPAHRGDDRRRDDRGAPRPRRARHDRRPRGAGPAPRARAAARHRRPGAPAPRPPVGLRRADRPAAHRRGRRGPRRRRRRRGARPRAGPERHVRDGASPPHARTRTSRCSPTSVPPRRSGSRRSTRPAPSAGARPPRGSSRRSPRSRRRPPRSTPGSRSPSPPCSTCRSPTSPAGRRPPRRRGGGAGAGGSSRSPRSSSPACSPGRRSRPGRCSR</sequence>
<evidence type="ECO:0000313" key="2">
    <source>
        <dbReference type="EMBL" id="KGM01943.1"/>
    </source>
</evidence>
<dbReference type="OrthoDB" id="9757917at2"/>
<feature type="compositionally biased region" description="Basic residues" evidence="1">
    <location>
        <begin position="933"/>
        <end position="942"/>
    </location>
</feature>
<comment type="caution">
    <text evidence="2">The sequence shown here is derived from an EMBL/GenBank/DDBJ whole genome shotgun (WGS) entry which is preliminary data.</text>
</comment>
<dbReference type="AlphaFoldDB" id="A0A0A0B6W0"/>
<evidence type="ECO:0000313" key="3">
    <source>
        <dbReference type="Proteomes" id="UP000029833"/>
    </source>
</evidence>
<gene>
    <name evidence="2" type="ORF">Q760_16440</name>
</gene>
<feature type="region of interest" description="Disordered" evidence="1">
    <location>
        <begin position="1"/>
        <end position="23"/>
    </location>
</feature>
<dbReference type="EMBL" id="AXNT01000075">
    <property type="protein sequence ID" value="KGM01943.1"/>
    <property type="molecule type" value="Genomic_DNA"/>
</dbReference>
<evidence type="ECO:0000256" key="1">
    <source>
        <dbReference type="SAM" id="MobiDB-lite"/>
    </source>
</evidence>
<feature type="compositionally biased region" description="Basic and acidic residues" evidence="1">
    <location>
        <begin position="715"/>
        <end position="744"/>
    </location>
</feature>
<protein>
    <submittedName>
        <fullName evidence="2">Uncharacterized protein</fullName>
    </submittedName>
</protein>
<accession>A0A0A0B6W0</accession>
<reference evidence="2 3" key="1">
    <citation type="submission" date="2013-10" db="EMBL/GenBank/DDBJ databases">
        <authorList>
            <person name="Wang G."/>
            <person name="Zhuang W."/>
        </authorList>
    </citation>
    <scope>NUCLEOTIDE SEQUENCE [LARGE SCALE GENOMIC DNA]</scope>
    <source>
        <strain evidence="2 3">DSM 20118</strain>
    </source>
</reference>